<reference evidence="2 3" key="2">
    <citation type="submission" date="2018-12" db="EMBL/GenBank/DDBJ databases">
        <authorList>
            <consortium name="Pathogen Informatics"/>
        </authorList>
    </citation>
    <scope>NUCLEOTIDE SEQUENCE [LARGE SCALE GENOMIC DNA]</scope>
    <source>
        <strain evidence="2 3">NCTC13652</strain>
    </source>
</reference>
<dbReference type="AlphaFoldDB" id="A0A3S4V293"/>
<dbReference type="EMBL" id="LR134473">
    <property type="protein sequence ID" value="VEI03160.1"/>
    <property type="molecule type" value="Genomic_DNA"/>
</dbReference>
<evidence type="ECO:0008006" key="5">
    <source>
        <dbReference type="Google" id="ProtNLM"/>
    </source>
</evidence>
<dbReference type="KEGG" id="aji:C0Z10_12475"/>
<accession>A0A3S4V293</accession>
<proteinExistence type="predicted"/>
<dbReference type="GeneID" id="82884207"/>
<dbReference type="Proteomes" id="UP000277858">
    <property type="component" value="Chromosome"/>
</dbReference>
<reference evidence="4" key="1">
    <citation type="submission" date="2017-12" db="EMBL/GenBank/DDBJ databases">
        <title>Whole genome sequencing of Acidipropionibacterium jensenii strains JS279 and JS280.</title>
        <authorList>
            <person name="Deptula P."/>
            <person name="Laine P."/>
            <person name="Smolander O.-P."/>
            <person name="Paulin L."/>
            <person name="Auvinen P."/>
            <person name="Varmanen P."/>
        </authorList>
    </citation>
    <scope>NUCLEOTIDE SEQUENCE [LARGE SCALE GENOMIC DNA]</scope>
    <source>
        <strain evidence="4">JS280</strain>
    </source>
</reference>
<reference evidence="1" key="3">
    <citation type="journal article" date="2019" name="Microorganisms">
        <title>Red-Brown Pigmentation of Acidipropionibacterium jensenii Is Tied to Haemolytic Activity and cyl-Like Gene Cluster.</title>
        <authorList>
            <person name="Deptula P."/>
            <person name="Loivamaa I."/>
            <person name="Smolander O.P."/>
            <person name="Laine P."/>
            <person name="Roberts R.J."/>
            <person name="Piironen V."/>
            <person name="Paulin L."/>
            <person name="Savijoki K."/>
            <person name="Auvinen P."/>
            <person name="Varmanen P."/>
        </authorList>
    </citation>
    <scope>NUCLEOTIDE SEQUENCE</scope>
    <source>
        <strain evidence="1">JS280</strain>
    </source>
</reference>
<evidence type="ECO:0000313" key="4">
    <source>
        <dbReference type="Proteomes" id="UP000285875"/>
    </source>
</evidence>
<evidence type="ECO:0000313" key="1">
    <source>
        <dbReference type="EMBL" id="AZZ40420.1"/>
    </source>
</evidence>
<sequence>MSDEFDVQNRWPELFEQLSPQQSDSVARALEHARSEGRTVTRQEVVDLIDETRGAVPPEEYVRRDMPPQ</sequence>
<gene>
    <name evidence="1" type="ORF">C0Z10_12475</name>
    <name evidence="2" type="ORF">NCTC13652_01359</name>
</gene>
<dbReference type="OrthoDB" id="4578598at2"/>
<dbReference type="EMBL" id="CP025570">
    <property type="protein sequence ID" value="AZZ40420.1"/>
    <property type="molecule type" value="Genomic_DNA"/>
</dbReference>
<keyword evidence="3" id="KW-1185">Reference proteome</keyword>
<dbReference type="RefSeq" id="WP_028703720.1">
    <property type="nucleotide sequence ID" value="NZ_CP025570.1"/>
</dbReference>
<name>A0A3S4V293_9ACTN</name>
<evidence type="ECO:0000313" key="2">
    <source>
        <dbReference type="EMBL" id="VEI03160.1"/>
    </source>
</evidence>
<dbReference type="Proteomes" id="UP000285875">
    <property type="component" value="Chromosome"/>
</dbReference>
<organism evidence="2 3">
    <name type="scientific">Acidipropionibacterium jensenii</name>
    <dbReference type="NCBI Taxonomy" id="1749"/>
    <lineage>
        <taxon>Bacteria</taxon>
        <taxon>Bacillati</taxon>
        <taxon>Actinomycetota</taxon>
        <taxon>Actinomycetes</taxon>
        <taxon>Propionibacteriales</taxon>
        <taxon>Propionibacteriaceae</taxon>
        <taxon>Acidipropionibacterium</taxon>
    </lineage>
</organism>
<protein>
    <recommendedName>
        <fullName evidence="5">Antitoxin VbhA domain-containing protein</fullName>
    </recommendedName>
</protein>
<evidence type="ECO:0000313" key="3">
    <source>
        <dbReference type="Proteomes" id="UP000277858"/>
    </source>
</evidence>